<proteinExistence type="predicted"/>
<feature type="chain" id="PRO_5002794093" evidence="1">
    <location>
        <begin position="18"/>
        <end position="353"/>
    </location>
</feature>
<protein>
    <submittedName>
        <fullName evidence="2">Uncharacterized protein</fullName>
    </submittedName>
</protein>
<gene>
    <name evidence="2" type="ordered locus">CJA_2504</name>
</gene>
<dbReference type="STRING" id="498211.CJA_2504"/>
<evidence type="ECO:0000313" key="2">
    <source>
        <dbReference type="EMBL" id="ACE85042.1"/>
    </source>
</evidence>
<organism evidence="2 3">
    <name type="scientific">Cellvibrio japonicus (strain Ueda107)</name>
    <name type="common">Pseudomonas fluorescens subsp. cellulosa</name>
    <dbReference type="NCBI Taxonomy" id="498211"/>
    <lineage>
        <taxon>Bacteria</taxon>
        <taxon>Pseudomonadati</taxon>
        <taxon>Pseudomonadota</taxon>
        <taxon>Gammaproteobacteria</taxon>
        <taxon>Cellvibrionales</taxon>
        <taxon>Cellvibrionaceae</taxon>
        <taxon>Cellvibrio</taxon>
    </lineage>
</organism>
<reference evidence="2 3" key="1">
    <citation type="journal article" date="2008" name="J. Bacteriol.">
        <title>Insights into plant cell wall degradation from the genome sequence of the soil bacterium Cellvibrio japonicus.</title>
        <authorList>
            <person name="Deboy R.T."/>
            <person name="Mongodin E.F."/>
            <person name="Fouts D.E."/>
            <person name="Tailford L.E."/>
            <person name="Khouri H."/>
            <person name="Emerson J.B."/>
            <person name="Mohamoud Y."/>
            <person name="Watkins K."/>
            <person name="Henrissat B."/>
            <person name="Gilbert H.J."/>
            <person name="Nelson K.E."/>
        </authorList>
    </citation>
    <scope>NUCLEOTIDE SEQUENCE [LARGE SCALE GENOMIC DNA]</scope>
    <source>
        <strain evidence="2 3">Ueda107</strain>
    </source>
</reference>
<dbReference type="AlphaFoldDB" id="B3PKZ1"/>
<dbReference type="EMBL" id="CP000934">
    <property type="protein sequence ID" value="ACE85042.1"/>
    <property type="molecule type" value="Genomic_DNA"/>
</dbReference>
<evidence type="ECO:0000313" key="3">
    <source>
        <dbReference type="Proteomes" id="UP000001036"/>
    </source>
</evidence>
<dbReference type="Proteomes" id="UP000001036">
    <property type="component" value="Chromosome"/>
</dbReference>
<evidence type="ECO:0000256" key="1">
    <source>
        <dbReference type="SAM" id="SignalP"/>
    </source>
</evidence>
<feature type="signal peptide" evidence="1">
    <location>
        <begin position="1"/>
        <end position="17"/>
    </location>
</feature>
<dbReference type="RefSeq" id="WP_012488101.1">
    <property type="nucleotide sequence ID" value="NC_010995.1"/>
</dbReference>
<dbReference type="HOGENOM" id="CLU_899233_0_0_6"/>
<dbReference type="KEGG" id="cja:CJA_2504"/>
<dbReference type="eggNOG" id="ENOG50342YY">
    <property type="taxonomic scope" value="Bacteria"/>
</dbReference>
<name>B3PKZ1_CELJU</name>
<sequence length="353" mass="40331">MKNFALLLMFSSSFVFSQEIQLVNAVPSDFGKTQRTSEEKVASQVISQVVKDNGLSDSLSLAYTNMGAGNNWYRLYDNYHIYGVNVSTKQYLGSWKLGAASPCAVDDEPEDCMTPWWTGRWGSQEFIEAEYIERIQDHGILIPFRSAYNEDELGLYGCFNHNSLRYGDLTGDGKADLAIFLMNDFVIFSPEKKKTIFAVMYNNPDWINWPELIENGLALTNEDNDPQYGSRKLYEELGTTDIGYRGYAKIYVGSFEAENTQGILVWRKFYQSRLKKDPVKGFEKIRDTYIHYKLVNGEYQKQSTASDTVKSWLEAKNLTWQKGYPSKSECPGQVGQLIPEMHDPLLNDPDVLK</sequence>
<keyword evidence="3" id="KW-1185">Reference proteome</keyword>
<keyword evidence="1" id="KW-0732">Signal</keyword>
<accession>B3PKZ1</accession>